<evidence type="ECO:0000256" key="3">
    <source>
        <dbReference type="SAM" id="MobiDB-lite"/>
    </source>
</evidence>
<evidence type="ECO:0000256" key="2">
    <source>
        <dbReference type="ARBA" id="ARBA00022989"/>
    </source>
</evidence>
<proteinExistence type="predicted"/>
<comment type="caution">
    <text evidence="6">The sequence shown here is derived from an EMBL/GenBank/DDBJ whole genome shotgun (WGS) entry which is preliminary data.</text>
</comment>
<organism evidence="6 7">
    <name type="scientific">Actinokineospora spheciospongiae</name>
    <dbReference type="NCBI Taxonomy" id="909613"/>
    <lineage>
        <taxon>Bacteria</taxon>
        <taxon>Bacillati</taxon>
        <taxon>Actinomycetota</taxon>
        <taxon>Actinomycetes</taxon>
        <taxon>Pseudonocardiales</taxon>
        <taxon>Pseudonocardiaceae</taxon>
        <taxon>Actinokineospora</taxon>
    </lineage>
</organism>
<feature type="transmembrane region" description="Helical" evidence="4">
    <location>
        <begin position="246"/>
        <end position="265"/>
    </location>
</feature>
<dbReference type="Gene3D" id="6.10.340.10">
    <property type="match status" value="2"/>
</dbReference>
<dbReference type="InterPro" id="IPR003660">
    <property type="entry name" value="HAMP_dom"/>
</dbReference>
<dbReference type="SMART" id="SM00304">
    <property type="entry name" value="HAMP"/>
    <property type="match status" value="2"/>
</dbReference>
<feature type="region of interest" description="Disordered" evidence="3">
    <location>
        <begin position="674"/>
        <end position="767"/>
    </location>
</feature>
<dbReference type="eggNOG" id="COG2770">
    <property type="taxonomic scope" value="Bacteria"/>
</dbReference>
<evidence type="ECO:0000313" key="6">
    <source>
        <dbReference type="EMBL" id="EWC60895.1"/>
    </source>
</evidence>
<name>W7IJ70_9PSEU</name>
<keyword evidence="4" id="KW-0472">Membrane</keyword>
<sequence>MLVLLVLLAALTTVLLQVRDPGVAPAAVVDSEQQLALSAGRAVGVSASRNATDLRTATAIPASPEALLAGLATDRRWRGLAVLDGATRSLLAARGEAVPVHLVPTVLDQAAVLPTTDAGGRLTLVTALVLADNRILVATSRTRLPDVGVDADPDRAVLVTDATGRVLDTRGTPPPATDGATAELIGLAAAAAAGGQAGTVLGDPVAGWQTVVTHAPITVDGTGGGLGIGVVAVVRTPVTAGAEQDLGLLPGAVLLGLALLGFLLIRATLVRPVHRLRADALAVAGGDLDTDVALPRAREVRRVAVAVEHCRAVLRETGPKVAGDRPGLPAVAAVGLAATLVLGWSATLVLTVATGTAEVPDAVVTSLRNRAVAVTTTLRRGVNDGVADLAAVALLGAGKDPAALRPALENLVSTQTRYRSAYLVDASGAVSGVVGREPLREQAPVPAEAGVAQGDREGPVPVLYAHVPVAGGGSLVGEYDTLALTGLLDRAPGEVRVLDGRHRTILATGGYVAFERVEDDRLRTAAESARAGTPVAEVRGAGLVVSTKLSGGASSALDWVVVADQPVADLALAGSELRRNALTAALIGALAALFLFGWHFLVLVRPLNRIGAHADAIAGGDTSGVVYPQHQDQIGTIASCLEICRQALTGGAGRLGEVRRPRGAATEATELVAPVRVGQHPAEATELLTPVSAEQRPAERDRRGRGDAPGHREPPRQRPRAPQRDHAGEPDPPRRPDRAPHGARTESRERPPRRTAPERRDRSGQST</sequence>
<gene>
    <name evidence="6" type="ORF">UO65_3825</name>
</gene>
<evidence type="ECO:0000256" key="4">
    <source>
        <dbReference type="SAM" id="Phobius"/>
    </source>
</evidence>
<feature type="transmembrane region" description="Helical" evidence="4">
    <location>
        <begin position="581"/>
        <end position="601"/>
    </location>
</feature>
<reference evidence="6 7" key="1">
    <citation type="journal article" date="2014" name="Genome Announc.">
        <title>Draft Genome Sequence of the Antitrypanosomally Active Sponge-Associated Bacterium Actinokineospora sp. Strain EG49.</title>
        <authorList>
            <person name="Harjes J."/>
            <person name="Ryu T."/>
            <person name="Abdelmohsen U.R."/>
            <person name="Moitinho-Silva L."/>
            <person name="Horn H."/>
            <person name="Ravasi T."/>
            <person name="Hentschel U."/>
        </authorList>
    </citation>
    <scope>NUCLEOTIDE SEQUENCE [LARGE SCALE GENOMIC DNA]</scope>
    <source>
        <strain evidence="6 7">EG49</strain>
    </source>
</reference>
<dbReference type="GO" id="GO:0007165">
    <property type="term" value="P:signal transduction"/>
    <property type="evidence" value="ECO:0007669"/>
    <property type="project" value="InterPro"/>
</dbReference>
<keyword evidence="7" id="KW-1185">Reference proteome</keyword>
<dbReference type="AlphaFoldDB" id="W7IJ70"/>
<protein>
    <recommendedName>
        <fullName evidence="5">HAMP domain-containing protein</fullName>
    </recommendedName>
</protein>
<feature type="compositionally biased region" description="Basic and acidic residues" evidence="3">
    <location>
        <begin position="696"/>
        <end position="767"/>
    </location>
</feature>
<dbReference type="EMBL" id="AYXG01000139">
    <property type="protein sequence ID" value="EWC60895.1"/>
    <property type="molecule type" value="Genomic_DNA"/>
</dbReference>
<dbReference type="PATRIC" id="fig|909613.9.peg.3826"/>
<accession>W7IJ70</accession>
<dbReference type="PROSITE" id="PS50885">
    <property type="entry name" value="HAMP"/>
    <property type="match status" value="1"/>
</dbReference>
<evidence type="ECO:0000256" key="1">
    <source>
        <dbReference type="ARBA" id="ARBA00022692"/>
    </source>
</evidence>
<keyword evidence="1 4" id="KW-0812">Transmembrane</keyword>
<keyword evidence="2 4" id="KW-1133">Transmembrane helix</keyword>
<feature type="domain" description="HAMP" evidence="5">
    <location>
        <begin position="267"/>
        <end position="317"/>
    </location>
</feature>
<evidence type="ECO:0000259" key="5">
    <source>
        <dbReference type="PROSITE" id="PS50885"/>
    </source>
</evidence>
<dbReference type="Proteomes" id="UP000019277">
    <property type="component" value="Unassembled WGS sequence"/>
</dbReference>
<evidence type="ECO:0000313" key="7">
    <source>
        <dbReference type="Proteomes" id="UP000019277"/>
    </source>
</evidence>
<dbReference type="GO" id="GO:0016020">
    <property type="term" value="C:membrane"/>
    <property type="evidence" value="ECO:0007669"/>
    <property type="project" value="InterPro"/>
</dbReference>
<dbReference type="STRING" id="909613.UO65_3825"/>
<dbReference type="Pfam" id="PF00672">
    <property type="entry name" value="HAMP"/>
    <property type="match status" value="2"/>
</dbReference>